<feature type="coiled-coil region" evidence="1">
    <location>
        <begin position="20"/>
        <end position="47"/>
    </location>
</feature>
<feature type="region of interest" description="Disordered" evidence="2">
    <location>
        <begin position="219"/>
        <end position="295"/>
    </location>
</feature>
<gene>
    <name evidence="3" type="ORF">M404DRAFT_18135</name>
</gene>
<reference evidence="3 4" key="1">
    <citation type="submission" date="2014-04" db="EMBL/GenBank/DDBJ databases">
        <authorList>
            <consortium name="DOE Joint Genome Institute"/>
            <person name="Kuo A."/>
            <person name="Kohler A."/>
            <person name="Costa M.D."/>
            <person name="Nagy L.G."/>
            <person name="Floudas D."/>
            <person name="Copeland A."/>
            <person name="Barry K.W."/>
            <person name="Cichocki N."/>
            <person name="Veneault-Fourrey C."/>
            <person name="LaButti K."/>
            <person name="Lindquist E.A."/>
            <person name="Lipzen A."/>
            <person name="Lundell T."/>
            <person name="Morin E."/>
            <person name="Murat C."/>
            <person name="Sun H."/>
            <person name="Tunlid A."/>
            <person name="Henrissat B."/>
            <person name="Grigoriev I.V."/>
            <person name="Hibbett D.S."/>
            <person name="Martin F."/>
            <person name="Nordberg H.P."/>
            <person name="Cantor M.N."/>
            <person name="Hua S.X."/>
        </authorList>
    </citation>
    <scope>NUCLEOTIDE SEQUENCE [LARGE SCALE GENOMIC DNA]</scope>
    <source>
        <strain evidence="3 4">Marx 270</strain>
    </source>
</reference>
<organism evidence="3 4">
    <name type="scientific">Pisolithus tinctorius Marx 270</name>
    <dbReference type="NCBI Taxonomy" id="870435"/>
    <lineage>
        <taxon>Eukaryota</taxon>
        <taxon>Fungi</taxon>
        <taxon>Dikarya</taxon>
        <taxon>Basidiomycota</taxon>
        <taxon>Agaricomycotina</taxon>
        <taxon>Agaricomycetes</taxon>
        <taxon>Agaricomycetidae</taxon>
        <taxon>Boletales</taxon>
        <taxon>Sclerodermatineae</taxon>
        <taxon>Pisolithaceae</taxon>
        <taxon>Pisolithus</taxon>
    </lineage>
</organism>
<proteinExistence type="predicted"/>
<feature type="compositionally biased region" description="Polar residues" evidence="2">
    <location>
        <begin position="285"/>
        <end position="295"/>
    </location>
</feature>
<dbReference type="STRING" id="870435.A0A0C3PIE5"/>
<name>A0A0C3PIE5_PISTI</name>
<evidence type="ECO:0000313" key="4">
    <source>
        <dbReference type="Proteomes" id="UP000054217"/>
    </source>
</evidence>
<dbReference type="OrthoDB" id="2688432at2759"/>
<dbReference type="HOGENOM" id="CLU_064346_0_0_1"/>
<protein>
    <submittedName>
        <fullName evidence="3">Uncharacterized protein</fullName>
    </submittedName>
</protein>
<reference evidence="4" key="2">
    <citation type="submission" date="2015-01" db="EMBL/GenBank/DDBJ databases">
        <title>Evolutionary Origins and Diversification of the Mycorrhizal Mutualists.</title>
        <authorList>
            <consortium name="DOE Joint Genome Institute"/>
            <consortium name="Mycorrhizal Genomics Consortium"/>
            <person name="Kohler A."/>
            <person name="Kuo A."/>
            <person name="Nagy L.G."/>
            <person name="Floudas D."/>
            <person name="Copeland A."/>
            <person name="Barry K.W."/>
            <person name="Cichocki N."/>
            <person name="Veneault-Fourrey C."/>
            <person name="LaButti K."/>
            <person name="Lindquist E.A."/>
            <person name="Lipzen A."/>
            <person name="Lundell T."/>
            <person name="Morin E."/>
            <person name="Murat C."/>
            <person name="Riley R."/>
            <person name="Ohm R."/>
            <person name="Sun H."/>
            <person name="Tunlid A."/>
            <person name="Henrissat B."/>
            <person name="Grigoriev I.V."/>
            <person name="Hibbett D.S."/>
            <person name="Martin F."/>
        </authorList>
    </citation>
    <scope>NUCLEOTIDE SEQUENCE [LARGE SCALE GENOMIC DNA]</scope>
    <source>
        <strain evidence="4">Marx 270</strain>
    </source>
</reference>
<keyword evidence="4" id="KW-1185">Reference proteome</keyword>
<evidence type="ECO:0000313" key="3">
    <source>
        <dbReference type="EMBL" id="KIO13865.1"/>
    </source>
</evidence>
<dbReference type="InParanoid" id="A0A0C3PIE5"/>
<evidence type="ECO:0000256" key="1">
    <source>
        <dbReference type="SAM" id="Coils"/>
    </source>
</evidence>
<accession>A0A0C3PIE5</accession>
<dbReference type="Proteomes" id="UP000054217">
    <property type="component" value="Unassembled WGS sequence"/>
</dbReference>
<dbReference type="EMBL" id="KN831945">
    <property type="protein sequence ID" value="KIO13865.1"/>
    <property type="molecule type" value="Genomic_DNA"/>
</dbReference>
<evidence type="ECO:0000256" key="2">
    <source>
        <dbReference type="SAM" id="MobiDB-lite"/>
    </source>
</evidence>
<sequence length="314" mass="35060">MQPSHTLSHSQAFPEMIPNAQVLQDMINKLQQENTALKAERTAVQNAYNTLVSRLTLNQPDQSILSDGFLNISLKSLPIATMPFLNVPPVLQLNQADYPKVQYWFEKDWKAFRMTAQGQASSTMAFIEDTNGRELASEKITNVLQTMWSIWHEFHTHRLIDAQTTWTSMSLQVKKAFCGELVQAFPELNFCKDSWKSDLLAKKHYSSFKQTWFMNRTDEKTNSATKRKTKSKVVEDADSPTGVRNVKHTKIDVFTAPDNSNDDGLQADSADMSSSSVDLASSNSVGPSISNTNNAPEVLISSSESLSTSSLLLS</sequence>
<dbReference type="AlphaFoldDB" id="A0A0C3PIE5"/>
<feature type="compositionally biased region" description="Low complexity" evidence="2">
    <location>
        <begin position="267"/>
        <end position="284"/>
    </location>
</feature>
<keyword evidence="1" id="KW-0175">Coiled coil</keyword>